<evidence type="ECO:0000256" key="2">
    <source>
        <dbReference type="SAM" id="Phobius"/>
    </source>
</evidence>
<sequence length="1076" mass="122761">MFKRVYEKSFMQILQILLLVLTTTISYGLDHLVSNTTALGIKYESNATTSISSQDLHPHILNTNITILHEVHDGSYSTKKKDRADILPLKPIKKKHYALLDKVIAPISYEKSKPLKDVDLHPVVFDYNLGDLEDLEHESFKKADLSSEEKALLRDTNTTESILHYKANNNNKDDGSEEYTLEDDLNVQVDIVTTTKGSNSVLLSLANATTISPTSSISLSSSTSVVTISPHIFKVSKTKSTKKGRELLKREDLQKSSNNHNSINHYFNEYNSLGANASAASLQSANVFQIFVNLYDHFYWQAADIRKKVSTGCGLELQAYLTALHGNYHWAQQAYDASGRYRGQLFFGNDKWLGQKSFCYELNRQLEPESRKHFEFEFYAALINMNLRLPKEVTLNLQLGECLPKSCSSQDIQHILDLDPHAQILKTLNYNNNNSSNSTTTSVKILRVRTVPGIYSFWRELSFQIFASFMFTLIVLVIVATWYQCKVNDKQYIEPAISVISQKIDVNLTHHMANETRYMSSNSSSNSNHNMSFELYQMSTLNENNNNSNNNNNNPNSSNSSSSSSSNKNNNNNNNSNIGDSGMENNANKTLCKNGNRNHNLNGDTQSQTTSLNVRNPSSVQDKEYKIETTETNICNDSLQGTYIVKQHLGLHEQLLLCFAFQTNASSILNVDLNKEVQTSCVHGLRVISVLWTILVHTYLQVFSIGENRFRRIIVERSPWYQIVGNATFSVDTFFFISGFLVTLLFMKHEKKYPSDMHQYVKKGTWDTLMMLLYRYIRLTPAYLFVIFFNDFSLRETFNNSIFQATIAPNTCSQYWWRNILYVNNFYPLSEICMIWSWYMANEMQFYIMATILLVVSLRYFKTAVLTLASILISSWGVAGLVSLRNHYTHKVAKPFESFDFLYDKPWQRVGTYIMGMLTGYIIHKVKTPPKISGRIIILLWILSLGLLALIIFGVWEGQLNEVSTAFYVSIGHTAFGFSLIWMVLSCCWGLTPTINRLLSYRCLWPLSRLTYCAYLIHPVIMLITAFRMDGTVQLNNVLIIIVFFGNAVVSFIAAFFISVLLEAPVVRLLKILLRK</sequence>
<dbReference type="KEGG" id="gfs:119639842"/>
<feature type="transmembrane region" description="Helical" evidence="2">
    <location>
        <begin position="968"/>
        <end position="991"/>
    </location>
</feature>
<dbReference type="InterPro" id="IPR006621">
    <property type="entry name" value="Nose-resist-to-fluoxetine_N"/>
</dbReference>
<dbReference type="PANTHER" id="PTHR11161">
    <property type="entry name" value="O-ACYLTRANSFERASE"/>
    <property type="match status" value="1"/>
</dbReference>
<evidence type="ECO:0000313" key="5">
    <source>
        <dbReference type="RefSeq" id="XP_037893440.1"/>
    </source>
</evidence>
<dbReference type="InterPro" id="IPR002656">
    <property type="entry name" value="Acyl_transf_3_dom"/>
</dbReference>
<feature type="transmembrane region" description="Helical" evidence="2">
    <location>
        <begin position="868"/>
        <end position="886"/>
    </location>
</feature>
<keyword evidence="2" id="KW-0472">Membrane</keyword>
<feature type="transmembrane region" description="Helical" evidence="2">
    <location>
        <begin position="936"/>
        <end position="956"/>
    </location>
</feature>
<proteinExistence type="predicted"/>
<dbReference type="Pfam" id="PF01757">
    <property type="entry name" value="Acyl_transf_3"/>
    <property type="match status" value="1"/>
</dbReference>
<protein>
    <submittedName>
        <fullName evidence="5">Uncharacterized protein LOC119639842</fullName>
    </submittedName>
</protein>
<reference evidence="5" key="1">
    <citation type="submission" date="2025-08" db="UniProtKB">
        <authorList>
            <consortium name="RefSeq"/>
        </authorList>
    </citation>
    <scope>IDENTIFICATION</scope>
    <source>
        <tissue evidence="5">Whole body pupa</tissue>
    </source>
</reference>
<keyword evidence="4" id="KW-1185">Reference proteome</keyword>
<dbReference type="Proteomes" id="UP000092443">
    <property type="component" value="Unplaced"/>
</dbReference>
<dbReference type="SMART" id="SM00703">
    <property type="entry name" value="NRF"/>
    <property type="match status" value="1"/>
</dbReference>
<dbReference type="RefSeq" id="XP_037893440.1">
    <property type="nucleotide sequence ID" value="XM_038037512.1"/>
</dbReference>
<feature type="transmembrane region" description="Helical" evidence="2">
    <location>
        <begin position="723"/>
        <end position="747"/>
    </location>
</feature>
<feature type="transmembrane region" description="Helical" evidence="2">
    <location>
        <begin position="1039"/>
        <end position="1062"/>
    </location>
</feature>
<evidence type="ECO:0000259" key="3">
    <source>
        <dbReference type="SMART" id="SM00703"/>
    </source>
</evidence>
<feature type="transmembrane region" description="Helical" evidence="2">
    <location>
        <begin position="768"/>
        <end position="789"/>
    </location>
</feature>
<keyword evidence="2" id="KW-0812">Transmembrane</keyword>
<organism evidence="4 5">
    <name type="scientific">Glossina fuscipes</name>
    <dbReference type="NCBI Taxonomy" id="7396"/>
    <lineage>
        <taxon>Eukaryota</taxon>
        <taxon>Metazoa</taxon>
        <taxon>Ecdysozoa</taxon>
        <taxon>Arthropoda</taxon>
        <taxon>Hexapoda</taxon>
        <taxon>Insecta</taxon>
        <taxon>Pterygota</taxon>
        <taxon>Neoptera</taxon>
        <taxon>Endopterygota</taxon>
        <taxon>Diptera</taxon>
        <taxon>Brachycera</taxon>
        <taxon>Muscomorpha</taxon>
        <taxon>Hippoboscoidea</taxon>
        <taxon>Glossinidae</taxon>
        <taxon>Glossina</taxon>
    </lineage>
</organism>
<feature type="region of interest" description="Disordered" evidence="1">
    <location>
        <begin position="541"/>
        <end position="621"/>
    </location>
</feature>
<dbReference type="Pfam" id="PF20146">
    <property type="entry name" value="NRF"/>
    <property type="match status" value="1"/>
</dbReference>
<feature type="transmembrane region" description="Helical" evidence="2">
    <location>
        <begin position="906"/>
        <end position="924"/>
    </location>
</feature>
<feature type="domain" description="Nose resistant-to-fluoxetine protein N-terminal" evidence="3">
    <location>
        <begin position="310"/>
        <end position="433"/>
    </location>
</feature>
<dbReference type="GeneID" id="119639842"/>
<evidence type="ECO:0000256" key="1">
    <source>
        <dbReference type="SAM" id="MobiDB-lite"/>
    </source>
</evidence>
<dbReference type="AlphaFoldDB" id="A0A9C5ZCF3"/>
<accession>A0A9C5ZCF3</accession>
<gene>
    <name evidence="5" type="primary">LOC119639842</name>
</gene>
<dbReference type="InterPro" id="IPR052728">
    <property type="entry name" value="O2_lipid_transport_reg"/>
</dbReference>
<feature type="transmembrane region" description="Helical" evidence="2">
    <location>
        <begin position="1003"/>
        <end position="1027"/>
    </location>
</feature>
<feature type="compositionally biased region" description="Polar residues" evidence="1">
    <location>
        <begin position="583"/>
        <end position="620"/>
    </location>
</feature>
<feature type="transmembrane region" description="Helical" evidence="2">
    <location>
        <begin position="844"/>
        <end position="861"/>
    </location>
</feature>
<name>A0A9C5ZCF3_9MUSC</name>
<evidence type="ECO:0000313" key="4">
    <source>
        <dbReference type="Proteomes" id="UP000092443"/>
    </source>
</evidence>
<keyword evidence="2" id="KW-1133">Transmembrane helix</keyword>
<dbReference type="PANTHER" id="PTHR11161:SF69">
    <property type="entry name" value="NOSE RESISTANT TO FLUOXETINE PROTEIN 6-LIKE PROTEIN"/>
    <property type="match status" value="1"/>
</dbReference>
<feature type="transmembrane region" description="Helical" evidence="2">
    <location>
        <begin position="461"/>
        <end position="483"/>
    </location>
</feature>
<dbReference type="GO" id="GO:0016747">
    <property type="term" value="F:acyltransferase activity, transferring groups other than amino-acyl groups"/>
    <property type="evidence" value="ECO:0007669"/>
    <property type="project" value="InterPro"/>
</dbReference>
<feature type="transmembrane region" description="Helical" evidence="2">
    <location>
        <begin position="684"/>
        <end position="703"/>
    </location>
</feature>
<feature type="compositionally biased region" description="Low complexity" evidence="1">
    <location>
        <begin position="542"/>
        <end position="577"/>
    </location>
</feature>